<dbReference type="EMBL" id="JAPMLD010000011">
    <property type="protein sequence ID" value="MDW4826086.1"/>
    <property type="molecule type" value="Genomic_DNA"/>
</dbReference>
<protein>
    <submittedName>
        <fullName evidence="3">ATP-binding protein</fullName>
    </submittedName>
</protein>
<keyword evidence="1" id="KW-0723">Serine/threonine-protein kinase</keyword>
<evidence type="ECO:0000256" key="1">
    <source>
        <dbReference type="ARBA" id="ARBA00022527"/>
    </source>
</evidence>
<dbReference type="Gene3D" id="3.30.565.10">
    <property type="entry name" value="Histidine kinase-like ATPase, C-terminal domain"/>
    <property type="match status" value="1"/>
</dbReference>
<dbReference type="InterPro" id="IPR050267">
    <property type="entry name" value="Anti-sigma-factor_SerPK"/>
</dbReference>
<accession>A0AAW8NV46</accession>
<dbReference type="GO" id="GO:0005524">
    <property type="term" value="F:ATP binding"/>
    <property type="evidence" value="ECO:0007669"/>
    <property type="project" value="UniProtKB-KW"/>
</dbReference>
<dbReference type="Proteomes" id="UP001271263">
    <property type="component" value="Unassembled WGS sequence"/>
</dbReference>
<evidence type="ECO:0000259" key="2">
    <source>
        <dbReference type="Pfam" id="PF13581"/>
    </source>
</evidence>
<keyword evidence="1" id="KW-0808">Transferase</keyword>
<dbReference type="InterPro" id="IPR003594">
    <property type="entry name" value="HATPase_dom"/>
</dbReference>
<dbReference type="Proteomes" id="UP001259340">
    <property type="component" value="Unassembled WGS sequence"/>
</dbReference>
<evidence type="ECO:0000313" key="5">
    <source>
        <dbReference type="Proteomes" id="UP001259340"/>
    </source>
</evidence>
<dbReference type="CDD" id="cd16936">
    <property type="entry name" value="HATPase_RsbW-like"/>
    <property type="match status" value="1"/>
</dbReference>
<feature type="domain" description="Histidine kinase/HSP90-like ATPase" evidence="2">
    <location>
        <begin position="29"/>
        <end position="143"/>
    </location>
</feature>
<dbReference type="SUPFAM" id="SSF55874">
    <property type="entry name" value="ATPase domain of HSP90 chaperone/DNA topoisomerase II/histidine kinase"/>
    <property type="match status" value="1"/>
</dbReference>
<keyword evidence="3" id="KW-0067">ATP-binding</keyword>
<dbReference type="GO" id="GO:0004674">
    <property type="term" value="F:protein serine/threonine kinase activity"/>
    <property type="evidence" value="ECO:0007669"/>
    <property type="project" value="UniProtKB-KW"/>
</dbReference>
<evidence type="ECO:0000313" key="6">
    <source>
        <dbReference type="Proteomes" id="UP001271263"/>
    </source>
</evidence>
<evidence type="ECO:0000313" key="4">
    <source>
        <dbReference type="EMBL" id="MDW4826086.1"/>
    </source>
</evidence>
<dbReference type="PANTHER" id="PTHR35526">
    <property type="entry name" value="ANTI-SIGMA-F FACTOR RSBW-RELATED"/>
    <property type="match status" value="1"/>
</dbReference>
<keyword evidence="3" id="KW-0547">Nucleotide-binding</keyword>
<dbReference type="Pfam" id="PF13581">
    <property type="entry name" value="HATPase_c_2"/>
    <property type="match status" value="1"/>
</dbReference>
<gene>
    <name evidence="3" type="ORF">OS133_21295</name>
    <name evidence="4" type="ORF">OS134_18615</name>
</gene>
<keyword evidence="1" id="KW-0418">Kinase</keyword>
<evidence type="ECO:0000313" key="3">
    <source>
        <dbReference type="EMBL" id="MDR8526145.1"/>
    </source>
</evidence>
<reference evidence="3" key="2">
    <citation type="submission" date="2022-11" db="EMBL/GenBank/DDBJ databases">
        <title>Prophages regulate Shewanella fidelis motility and biofilm formation: implications for gut colonization dynamics in Ciona robusta.</title>
        <authorList>
            <person name="Natarajan O."/>
            <person name="Gibboney S.L."/>
            <person name="Young M.N."/>
            <person name="Lim S.J."/>
            <person name="Pluta N."/>
            <person name="Atkinson C.G.F."/>
            <person name="Leigh B.A."/>
            <person name="Liberti A."/>
            <person name="Kees E."/>
            <person name="Breitbart M."/>
            <person name="Gralnick J."/>
            <person name="Dishaw L.J."/>
        </authorList>
    </citation>
    <scope>NUCLEOTIDE SEQUENCE</scope>
    <source>
        <strain evidence="3">3313</strain>
    </source>
</reference>
<dbReference type="EMBL" id="JAPMLE010000001">
    <property type="protein sequence ID" value="MDR8526145.1"/>
    <property type="molecule type" value="Genomic_DNA"/>
</dbReference>
<dbReference type="InterPro" id="IPR036890">
    <property type="entry name" value="HATPase_C_sf"/>
</dbReference>
<proteinExistence type="predicted"/>
<reference evidence="4 6" key="1">
    <citation type="journal article" date="2022" name="bioRxiv">
        <title>Prophages regulate Shewanella fidelis 3313 motility and biofilm formation: implications for gut colonization dynamics in Ciona robusta.</title>
        <authorList>
            <person name="Natarajan O."/>
            <person name="Gibboney S.L."/>
            <person name="Young M.N."/>
            <person name="Lim S.J."/>
            <person name="Pluta N."/>
            <person name="Atkinson C.G."/>
            <person name="Leigh B.A."/>
            <person name="Liberti A."/>
            <person name="Kees E.D."/>
            <person name="Breitbart M."/>
            <person name="Gralnick J.A."/>
            <person name="Dishaw L.J."/>
        </authorList>
    </citation>
    <scope>NUCLEOTIDE SEQUENCE [LARGE SCALE GENOMIC DNA]</scope>
    <source>
        <strain evidence="4 6">JG4066</strain>
    </source>
</reference>
<dbReference type="RefSeq" id="WP_310655956.1">
    <property type="nucleotide sequence ID" value="NZ_JAPMLA010000013.1"/>
</dbReference>
<sequence>MNTRTFHKQYISNLDASRHAAEDIVPFWQLLALDEGIISQMELCLVEVVNNVFEHAYGNHVGSSFDIRSYLNSKQQLIIEISDYGSAMPKHILDHLPSAAFIEPVEDDPSTWLQSNRGLKIVQQLTDKLEYISKNNCNTFRMLKETL</sequence>
<keyword evidence="6" id="KW-1185">Reference proteome</keyword>
<comment type="caution">
    <text evidence="3">The sequence shown here is derived from an EMBL/GenBank/DDBJ whole genome shotgun (WGS) entry which is preliminary data.</text>
</comment>
<dbReference type="PANTHER" id="PTHR35526:SF3">
    <property type="entry name" value="ANTI-SIGMA-F FACTOR RSBW"/>
    <property type="match status" value="1"/>
</dbReference>
<name>A0AAW8NV46_9GAMM</name>
<dbReference type="AlphaFoldDB" id="A0AAW8NV46"/>
<organism evidence="3 5">
    <name type="scientific">Shewanella fidelis</name>
    <dbReference type="NCBI Taxonomy" id="173509"/>
    <lineage>
        <taxon>Bacteria</taxon>
        <taxon>Pseudomonadati</taxon>
        <taxon>Pseudomonadota</taxon>
        <taxon>Gammaproteobacteria</taxon>
        <taxon>Alteromonadales</taxon>
        <taxon>Shewanellaceae</taxon>
        <taxon>Shewanella</taxon>
    </lineage>
</organism>